<protein>
    <submittedName>
        <fullName evidence="1">Uncharacterized protein</fullName>
    </submittedName>
</protein>
<organism evidence="1 2">
    <name type="scientific">Pseudomonas lundensis</name>
    <dbReference type="NCBI Taxonomy" id="86185"/>
    <lineage>
        <taxon>Bacteria</taxon>
        <taxon>Pseudomonadati</taxon>
        <taxon>Pseudomonadota</taxon>
        <taxon>Gammaproteobacteria</taxon>
        <taxon>Pseudomonadales</taxon>
        <taxon>Pseudomonadaceae</taxon>
        <taxon>Pseudomonas</taxon>
    </lineage>
</organism>
<dbReference type="EMBL" id="OBKZ01000036">
    <property type="protein sequence ID" value="SOB53693.1"/>
    <property type="molecule type" value="Genomic_DNA"/>
</dbReference>
<gene>
    <name evidence="1" type="ORF">PLUA15_410007</name>
</gene>
<accession>A0AAX2HB84</accession>
<dbReference type="Proteomes" id="UP000219564">
    <property type="component" value="Unassembled WGS sequence"/>
</dbReference>
<reference evidence="1 2" key="1">
    <citation type="submission" date="2017-08" db="EMBL/GenBank/DDBJ databases">
        <authorList>
            <person name="Chaillou S."/>
        </authorList>
    </citation>
    <scope>NUCLEOTIDE SEQUENCE [LARGE SCALE GENOMIC DNA]</scope>
    <source>
        <strain evidence="1 2">MFPA15A1205</strain>
    </source>
</reference>
<sequence length="30" mass="3391">MAAIIHVSLVVHQKCYIRDMAKPEKILPAD</sequence>
<evidence type="ECO:0000313" key="2">
    <source>
        <dbReference type="Proteomes" id="UP000219564"/>
    </source>
</evidence>
<name>A0AAX2HB84_9PSED</name>
<dbReference type="AlphaFoldDB" id="A0AAX2HB84"/>
<proteinExistence type="predicted"/>
<comment type="caution">
    <text evidence="1">The sequence shown here is derived from an EMBL/GenBank/DDBJ whole genome shotgun (WGS) entry which is preliminary data.</text>
</comment>
<evidence type="ECO:0000313" key="1">
    <source>
        <dbReference type="EMBL" id="SOB53693.1"/>
    </source>
</evidence>